<reference evidence="1 2" key="1">
    <citation type="submission" date="2019-07" db="EMBL/GenBank/DDBJ databases">
        <authorList>
            <person name="Park Y.J."/>
            <person name="Jeong S.E."/>
            <person name="Jung H.S."/>
        </authorList>
    </citation>
    <scope>NUCLEOTIDE SEQUENCE [LARGE SCALE GENOMIC DNA]</scope>
    <source>
        <strain evidence="2">P16(2019)</strain>
    </source>
</reference>
<gene>
    <name evidence="1" type="ORF">FN960_07845</name>
</gene>
<dbReference type="Gene3D" id="3.20.20.140">
    <property type="entry name" value="Metal-dependent hydrolases"/>
    <property type="match status" value="1"/>
</dbReference>
<proteinExistence type="predicted"/>
<dbReference type="OrthoDB" id="2959323at2"/>
<organism evidence="1 2">
    <name type="scientific">Alkalicoccobacillus porphyridii</name>
    <dbReference type="NCBI Taxonomy" id="2597270"/>
    <lineage>
        <taxon>Bacteria</taxon>
        <taxon>Bacillati</taxon>
        <taxon>Bacillota</taxon>
        <taxon>Bacilli</taxon>
        <taxon>Bacillales</taxon>
        <taxon>Bacillaceae</taxon>
        <taxon>Alkalicoccobacillus</taxon>
    </lineage>
</organism>
<dbReference type="RefSeq" id="WP_143848154.1">
    <property type="nucleotide sequence ID" value="NZ_VLXZ01000004.1"/>
</dbReference>
<evidence type="ECO:0000313" key="1">
    <source>
        <dbReference type="EMBL" id="TSB46924.1"/>
    </source>
</evidence>
<dbReference type="EMBL" id="VLXZ01000004">
    <property type="protein sequence ID" value="TSB46924.1"/>
    <property type="molecule type" value="Genomic_DNA"/>
</dbReference>
<dbReference type="Gene3D" id="2.30.40.10">
    <property type="entry name" value="Urease, subunit C, domain 1"/>
    <property type="match status" value="1"/>
</dbReference>
<name>A0A553ZZQ2_9BACI</name>
<evidence type="ECO:0008006" key="3">
    <source>
        <dbReference type="Google" id="ProtNLM"/>
    </source>
</evidence>
<dbReference type="GO" id="GO:0016810">
    <property type="term" value="F:hydrolase activity, acting on carbon-nitrogen (but not peptide) bonds"/>
    <property type="evidence" value="ECO:0007669"/>
    <property type="project" value="InterPro"/>
</dbReference>
<dbReference type="AlphaFoldDB" id="A0A553ZZQ2"/>
<dbReference type="Proteomes" id="UP000318521">
    <property type="component" value="Unassembled WGS sequence"/>
</dbReference>
<comment type="caution">
    <text evidence="1">The sequence shown here is derived from an EMBL/GenBank/DDBJ whole genome shotgun (WGS) entry which is preliminary data.</text>
</comment>
<keyword evidence="2" id="KW-1185">Reference proteome</keyword>
<sequence length="306" mass="35468">MYLLNEALRLKNNELFRQSLVIDQEKISYVRERLPYWKKRKVNMEGIVLAPAKVGMCIRMLNSRSEQEREDIERQWLSEGVTTIIVLAEIEKERNLHEKLEAVNHKMKKVSLDYVVAITIPLKLLKPSLLRLCRRLKIPLIEVRIDSRESLSRVAWSRLAEASLTYPCVLVPSTQDIHSTETTRLWQQQSAHFGLTTASSKRIWSKELLQKSGIYPQKGELLVGSDADYLLYKQLGSHQLSRKARKLAASHNLDYDRVEAEVVVRRGQILKANQSYFLYGDGKQIQVNKPKRMLSLNYATKHNVNM</sequence>
<dbReference type="InterPro" id="IPR011059">
    <property type="entry name" value="Metal-dep_hydrolase_composite"/>
</dbReference>
<dbReference type="SUPFAM" id="SSF51338">
    <property type="entry name" value="Composite domain of metallo-dependent hydrolases"/>
    <property type="match status" value="1"/>
</dbReference>
<evidence type="ECO:0000313" key="2">
    <source>
        <dbReference type="Proteomes" id="UP000318521"/>
    </source>
</evidence>
<protein>
    <recommendedName>
        <fullName evidence="3">Amidohydrolase family protein</fullName>
    </recommendedName>
</protein>
<accession>A0A553ZZQ2</accession>